<evidence type="ECO:0000256" key="2">
    <source>
        <dbReference type="ARBA" id="ARBA00022676"/>
    </source>
</evidence>
<dbReference type="InterPro" id="IPR007657">
    <property type="entry name" value="Glycosyltransferase_61"/>
</dbReference>
<proteinExistence type="evidence at transcript level"/>
<keyword evidence="2" id="KW-0328">Glycosyltransferase</keyword>
<dbReference type="EMBL" id="OP298010">
    <property type="protein sequence ID" value="UXL82355.1"/>
    <property type="molecule type" value="mRNA"/>
</dbReference>
<feature type="region of interest" description="Disordered" evidence="5">
    <location>
        <begin position="1"/>
        <end position="23"/>
    </location>
</feature>
<dbReference type="PANTHER" id="PTHR20961">
    <property type="entry name" value="GLYCOSYLTRANSFERASE"/>
    <property type="match status" value="1"/>
</dbReference>
<comment type="subcellular location">
    <subcellularLocation>
        <location evidence="1">Golgi apparatus membrane</location>
        <topology evidence="1">Single-pass type II membrane protein</topology>
    </subcellularLocation>
</comment>
<sequence length="576" mass="65604">MTNRTNVPGLEDKGTGHTTGDSPRNRGLIYSGLLDIKKSKSKFKFFLVFLLFSYLLGFCGIGWVYPIFKMYGPSEEMVYRDVSLRTRIALPNQKPSKIQKEAFQSRSNPQYSSVRCSSLIDGVGVDKVNKTQRYGNEILCCDRSHLRTDLCYLSGDVRTHSQSSSVFLYSHENKTTGEEKIRPYTRKWESSVMSTIDEVTLRILNQRDNESEQQNSCQVQHSVPAVVFSTGGYTGNVYHEFNDGLLPLYITSQHLQGEVVFIILEYHEWWMMKYQDIVKQLSKYPVLDFRGDKKVHCFPEMIVGMKIHDELTVNSSLMKDGKTIRDFQSLLAKAYAPPKLNPMAEFTNLTNETSTVPLYGLNSTSASMNTSNVLVPSSLKPKLVIISRPKSRVMLNQNEIVLLAEKIGFQVEILNPKPTTEMVEMFRILNSCDVMLGVHGAAMTHFLFMRPGSVFIQIVPLGTDWAAATYYGEPAMKLGLKYIEYKIVPEESSLYESYERNDPVLTDPDSINRQGWWETKKVYLDGQNVRPSLKRLKKRFVSAFTYSLSTAQAGTEMRNLQKKLTSGLLYYNRLGN</sequence>
<evidence type="ECO:0000256" key="1">
    <source>
        <dbReference type="ARBA" id="ARBA00004323"/>
    </source>
</evidence>
<dbReference type="AlphaFoldDB" id="A0A977WKN2"/>
<evidence type="ECO:0000256" key="6">
    <source>
        <dbReference type="SAM" id="Phobius"/>
    </source>
</evidence>
<evidence type="ECO:0000313" key="8">
    <source>
        <dbReference type="EMBL" id="UXL82355.1"/>
    </source>
</evidence>
<evidence type="ECO:0000256" key="3">
    <source>
        <dbReference type="ARBA" id="ARBA00022679"/>
    </source>
</evidence>
<gene>
    <name evidence="8" type="primary">XYXT2</name>
</gene>
<evidence type="ECO:0000259" key="7">
    <source>
        <dbReference type="Pfam" id="PF04577"/>
    </source>
</evidence>
<dbReference type="GO" id="GO:0016763">
    <property type="term" value="F:pentosyltransferase activity"/>
    <property type="evidence" value="ECO:0007669"/>
    <property type="project" value="UniProtKB-ARBA"/>
</dbReference>
<keyword evidence="6" id="KW-1133">Transmembrane helix</keyword>
<reference evidence="8" key="1">
    <citation type="journal article" date="2022" name="Planta">
        <title>Independent recruitment of glycosyltransferase family 61 members for xylan substitutions in conifers.</title>
        <authorList>
            <person name="Zhong R."/>
            <person name="Phillips D.R."/>
            <person name="Ye Z.H."/>
        </authorList>
    </citation>
    <scope>NUCLEOTIDE SEQUENCE</scope>
</reference>
<keyword evidence="4" id="KW-0325">Glycoprotein</keyword>
<evidence type="ECO:0000256" key="4">
    <source>
        <dbReference type="ARBA" id="ARBA00023180"/>
    </source>
</evidence>
<feature type="domain" description="Glycosyltransferase 61 catalytic" evidence="7">
    <location>
        <begin position="322"/>
        <end position="456"/>
    </location>
</feature>
<feature type="transmembrane region" description="Helical" evidence="6">
    <location>
        <begin position="45"/>
        <end position="65"/>
    </location>
</feature>
<name>A0A977WKN2_PINTA</name>
<keyword evidence="6" id="KW-0812">Transmembrane</keyword>
<dbReference type="Pfam" id="PF04577">
    <property type="entry name" value="Glyco_transf_61"/>
    <property type="match status" value="1"/>
</dbReference>
<keyword evidence="6" id="KW-0472">Membrane</keyword>
<keyword evidence="3" id="KW-0808">Transferase</keyword>
<organism evidence="8">
    <name type="scientific">Pinus taeda</name>
    <name type="common">Loblolly pine</name>
    <dbReference type="NCBI Taxonomy" id="3352"/>
    <lineage>
        <taxon>Eukaryota</taxon>
        <taxon>Viridiplantae</taxon>
        <taxon>Streptophyta</taxon>
        <taxon>Embryophyta</taxon>
        <taxon>Tracheophyta</taxon>
        <taxon>Spermatophyta</taxon>
        <taxon>Pinopsida</taxon>
        <taxon>Pinidae</taxon>
        <taxon>Conifers I</taxon>
        <taxon>Pinales</taxon>
        <taxon>Pinaceae</taxon>
        <taxon>Pinus</taxon>
        <taxon>Pinus subgen. Pinus</taxon>
    </lineage>
</organism>
<dbReference type="GO" id="GO:0000139">
    <property type="term" value="C:Golgi membrane"/>
    <property type="evidence" value="ECO:0007669"/>
    <property type="project" value="UniProtKB-SubCell"/>
</dbReference>
<reference evidence="8" key="2">
    <citation type="submission" date="2022-08" db="EMBL/GenBank/DDBJ databases">
        <authorList>
            <person name="Zhong R."/>
            <person name="Phillips D.R."/>
            <person name="Ye Z.-H."/>
        </authorList>
    </citation>
    <scope>NUCLEOTIDE SEQUENCE</scope>
</reference>
<dbReference type="PANTHER" id="PTHR20961:SF124">
    <property type="entry name" value="GLYCOSYLTRANSFERASE"/>
    <property type="match status" value="1"/>
</dbReference>
<accession>A0A977WKN2</accession>
<dbReference type="InterPro" id="IPR049625">
    <property type="entry name" value="Glyco_transf_61_cat"/>
</dbReference>
<protein>
    <submittedName>
        <fullName evidence="8">Xylan 2-O-xylosyltransferase 2</fullName>
    </submittedName>
</protein>
<evidence type="ECO:0000256" key="5">
    <source>
        <dbReference type="SAM" id="MobiDB-lite"/>
    </source>
</evidence>